<evidence type="ECO:0000259" key="1">
    <source>
        <dbReference type="Pfam" id="PF01909"/>
    </source>
</evidence>
<organism evidence="2 3">
    <name type="scientific">Thermaerobacter subterraneus DSM 13965</name>
    <dbReference type="NCBI Taxonomy" id="867903"/>
    <lineage>
        <taxon>Bacteria</taxon>
        <taxon>Bacillati</taxon>
        <taxon>Bacillota</taxon>
        <taxon>Clostridia</taxon>
        <taxon>Eubacteriales</taxon>
        <taxon>Clostridiales Family XVII. Incertae Sedis</taxon>
        <taxon>Thermaerobacter</taxon>
    </lineage>
</organism>
<dbReference type="InterPro" id="IPR052548">
    <property type="entry name" value="Type_VII_TA_antitoxin"/>
</dbReference>
<gene>
    <name evidence="2" type="ORF">ThesuDRAFT_00931</name>
</gene>
<protein>
    <submittedName>
        <fullName evidence="2">Nucleotidyltransferase</fullName>
    </submittedName>
</protein>
<dbReference type="RefSeq" id="WP_006903202.1">
    <property type="nucleotide sequence ID" value="NZ_JH976535.1"/>
</dbReference>
<evidence type="ECO:0000313" key="3">
    <source>
        <dbReference type="Proteomes" id="UP000005710"/>
    </source>
</evidence>
<dbReference type="HOGENOM" id="CLU_130257_9_2_9"/>
<keyword evidence="3" id="KW-1185">Reference proteome</keyword>
<accession>K6PQH1</accession>
<dbReference type="CDD" id="cd05403">
    <property type="entry name" value="NT_KNTase_like"/>
    <property type="match status" value="1"/>
</dbReference>
<dbReference type="EMBL" id="AENY02000002">
    <property type="protein sequence ID" value="EKP95192.1"/>
    <property type="molecule type" value="Genomic_DNA"/>
</dbReference>
<dbReference type="PANTHER" id="PTHR33933:SF1">
    <property type="entry name" value="PROTEIN ADENYLYLTRANSFERASE MNTA-RELATED"/>
    <property type="match status" value="1"/>
</dbReference>
<dbReference type="Gene3D" id="3.30.460.10">
    <property type="entry name" value="Beta Polymerase, domain 2"/>
    <property type="match status" value="1"/>
</dbReference>
<dbReference type="SUPFAM" id="SSF81301">
    <property type="entry name" value="Nucleotidyltransferase"/>
    <property type="match status" value="1"/>
</dbReference>
<proteinExistence type="predicted"/>
<dbReference type="InterPro" id="IPR002934">
    <property type="entry name" value="Polymerase_NTP_transf_dom"/>
</dbReference>
<dbReference type="Pfam" id="PF01909">
    <property type="entry name" value="NTP_transf_2"/>
    <property type="match status" value="1"/>
</dbReference>
<reference evidence="2" key="1">
    <citation type="submission" date="2010-10" db="EMBL/GenBank/DDBJ databases">
        <authorList>
            <consortium name="US DOE Joint Genome Institute (JGI-PGF)"/>
            <person name="Lucas S."/>
            <person name="Copeland A."/>
            <person name="Lapidus A."/>
            <person name="Bruce D."/>
            <person name="Goodwin L."/>
            <person name="Pitluck S."/>
            <person name="Kyrpides N."/>
            <person name="Mavromatis K."/>
            <person name="Detter J.C."/>
            <person name="Han C."/>
            <person name="Land M."/>
            <person name="Hauser L."/>
            <person name="Markowitz V."/>
            <person name="Cheng J.-F."/>
            <person name="Hugenholtz P."/>
            <person name="Woyke T."/>
            <person name="Wu D."/>
            <person name="Pukall R."/>
            <person name="Wahrenburg C."/>
            <person name="Brambilla E."/>
            <person name="Klenk H.-P."/>
            <person name="Eisen J.A."/>
        </authorList>
    </citation>
    <scope>NUCLEOTIDE SEQUENCE [LARGE SCALE GENOMIC DNA]</scope>
    <source>
        <strain evidence="2">DSM 13965</strain>
    </source>
</reference>
<dbReference type="InterPro" id="IPR043519">
    <property type="entry name" value="NT_sf"/>
</dbReference>
<sequence>MHGSSWNSVRVTFPSLSLEEVVQRIRDSLPRLAQQLPLQRVVLFGSYARGRFTARSDIDLLVVYHAPPVADAFQRVRRAIPLRALEPHVYSVSEAQAVAAVLERMTRDGIVLFDS</sequence>
<dbReference type="GO" id="GO:0016779">
    <property type="term" value="F:nucleotidyltransferase activity"/>
    <property type="evidence" value="ECO:0007669"/>
    <property type="project" value="InterPro"/>
</dbReference>
<evidence type="ECO:0000313" key="2">
    <source>
        <dbReference type="EMBL" id="EKP95192.1"/>
    </source>
</evidence>
<dbReference type="PANTHER" id="PTHR33933">
    <property type="entry name" value="NUCLEOTIDYLTRANSFERASE"/>
    <property type="match status" value="1"/>
</dbReference>
<reference evidence="2" key="2">
    <citation type="submission" date="2012-10" db="EMBL/GenBank/DDBJ databases">
        <title>Improved high-quality draft of Thermaerobacter subterraneus C21, DSM 13965.</title>
        <authorList>
            <consortium name="DOE Joint Genome Institute"/>
            <person name="Eisen J."/>
            <person name="Huntemann M."/>
            <person name="Wei C.-L."/>
            <person name="Han J."/>
            <person name="Detter J.C."/>
            <person name="Han C."/>
            <person name="Tapia R."/>
            <person name="Chen A."/>
            <person name="Kyrpides N."/>
            <person name="Mavromatis K."/>
            <person name="Markowitz V."/>
            <person name="Szeto E."/>
            <person name="Ivanova N."/>
            <person name="Mikhailova N."/>
            <person name="Ovchinnikova G."/>
            <person name="Pagani I."/>
            <person name="Pati A."/>
            <person name="Goodwin L."/>
            <person name="Nordberg H.P."/>
            <person name="Cantor M.N."/>
            <person name="Hua S.X."/>
            <person name="Woyke T."/>
            <person name="Eisen J."/>
            <person name="Klenk H.-P."/>
        </authorList>
    </citation>
    <scope>NUCLEOTIDE SEQUENCE [LARGE SCALE GENOMIC DNA]</scope>
    <source>
        <strain evidence="2">DSM 13965</strain>
    </source>
</reference>
<feature type="domain" description="Polymerase nucleotidyl transferase" evidence="1">
    <location>
        <begin position="27"/>
        <end position="68"/>
    </location>
</feature>
<comment type="caution">
    <text evidence="2">The sequence shown here is derived from an EMBL/GenBank/DDBJ whole genome shotgun (WGS) entry which is preliminary data.</text>
</comment>
<name>K6PQH1_9FIRM</name>
<dbReference type="OrthoDB" id="9816197at2"/>
<dbReference type="Proteomes" id="UP000005710">
    <property type="component" value="Unassembled WGS sequence"/>
</dbReference>
<dbReference type="AlphaFoldDB" id="K6PQH1"/>
<dbReference type="eggNOG" id="COG1708">
    <property type="taxonomic scope" value="Bacteria"/>
</dbReference>